<sequence>MGEGLVTINDKKKWAWKRAILNPAFQKSHLRKLEDDFNEVSDFFMNRLEKLADGKRVVKMLDEFNHMALDMIAKVAYAVDLKSVDGDDNPLTQAIYKAFEGFQKHGEDRLMKLKPWKWAYIKTVTDSIQLLRNYTREQMAKRLDAISKGEHVPEDILSFIIKLKESDPEISEEELLDEFVTFFVAGQETTGNLMAFMIMDLAQNPDVLKRLLTEIDQVVGKKAVINHDDLNRLTYLDMVVKETLRLHPPVGQPARITTKPMEVGGYIIPTGTIVSVALFSMARSEEFFDDPLTYNPERFSPDAEKKVDTYTYFPFSLGPRTCIGRYFADIEAKTVMTKLLQRFTFELIPNQPMGVVEKLTMSPKGRVQCILRTRED</sequence>
<accession>A0AA88Y553</accession>
<evidence type="ECO:0000256" key="2">
    <source>
        <dbReference type="PIRSR" id="PIRSR602401-1"/>
    </source>
</evidence>
<feature type="binding site" description="axial binding residue" evidence="2">
    <location>
        <position position="322"/>
    </location>
    <ligand>
        <name>heme</name>
        <dbReference type="ChEBI" id="CHEBI:30413"/>
    </ligand>
    <ligandPart>
        <name>Fe</name>
        <dbReference type="ChEBI" id="CHEBI:18248"/>
    </ligandPart>
</feature>
<evidence type="ECO:0000256" key="1">
    <source>
        <dbReference type="ARBA" id="ARBA00010617"/>
    </source>
</evidence>
<gene>
    <name evidence="4" type="ORF">FSP39_018148</name>
</gene>
<name>A0AA88Y553_PINIB</name>
<proteinExistence type="inferred from homology"/>
<dbReference type="AlphaFoldDB" id="A0AA88Y553"/>
<dbReference type="InterPro" id="IPR017972">
    <property type="entry name" value="Cyt_P450_CS"/>
</dbReference>
<reference evidence="4" key="1">
    <citation type="submission" date="2019-08" db="EMBL/GenBank/DDBJ databases">
        <title>The improved chromosome-level genome for the pearl oyster Pinctada fucata martensii using PacBio sequencing and Hi-C.</title>
        <authorList>
            <person name="Zheng Z."/>
        </authorList>
    </citation>
    <scope>NUCLEOTIDE SEQUENCE</scope>
    <source>
        <strain evidence="4">ZZ-2019</strain>
        <tissue evidence="4">Adductor muscle</tissue>
    </source>
</reference>
<dbReference type="GO" id="GO:0005506">
    <property type="term" value="F:iron ion binding"/>
    <property type="evidence" value="ECO:0007669"/>
    <property type="project" value="InterPro"/>
</dbReference>
<comment type="cofactor">
    <cofactor evidence="2">
        <name>heme</name>
        <dbReference type="ChEBI" id="CHEBI:30413"/>
    </cofactor>
</comment>
<dbReference type="PRINTS" id="PR00385">
    <property type="entry name" value="P450"/>
</dbReference>
<evidence type="ECO:0000256" key="3">
    <source>
        <dbReference type="RuleBase" id="RU000461"/>
    </source>
</evidence>
<dbReference type="PRINTS" id="PR00463">
    <property type="entry name" value="EP450I"/>
</dbReference>
<evidence type="ECO:0000313" key="4">
    <source>
        <dbReference type="EMBL" id="KAK3098303.1"/>
    </source>
</evidence>
<comment type="similarity">
    <text evidence="1 3">Belongs to the cytochrome P450 family.</text>
</comment>
<dbReference type="EMBL" id="VSWD01000007">
    <property type="protein sequence ID" value="KAK3098303.1"/>
    <property type="molecule type" value="Genomic_DNA"/>
</dbReference>
<dbReference type="SUPFAM" id="SSF48264">
    <property type="entry name" value="Cytochrome P450"/>
    <property type="match status" value="1"/>
</dbReference>
<dbReference type="GO" id="GO:0033781">
    <property type="term" value="F:cholesterol 24-hydroxylase activity"/>
    <property type="evidence" value="ECO:0007669"/>
    <property type="project" value="InterPro"/>
</dbReference>
<keyword evidence="2 3" id="KW-0349">Heme</keyword>
<dbReference type="PROSITE" id="PS00086">
    <property type="entry name" value="CYTOCHROME_P450"/>
    <property type="match status" value="1"/>
</dbReference>
<dbReference type="InterPro" id="IPR001128">
    <property type="entry name" value="Cyt_P450"/>
</dbReference>
<dbReference type="Proteomes" id="UP001186944">
    <property type="component" value="Unassembled WGS sequence"/>
</dbReference>
<keyword evidence="2 3" id="KW-0408">Iron</keyword>
<dbReference type="GO" id="GO:0006707">
    <property type="term" value="P:cholesterol catabolic process"/>
    <property type="evidence" value="ECO:0007669"/>
    <property type="project" value="InterPro"/>
</dbReference>
<dbReference type="InterPro" id="IPR002401">
    <property type="entry name" value="Cyt_P450_E_grp-I"/>
</dbReference>
<keyword evidence="2 3" id="KW-0479">Metal-binding</keyword>
<dbReference type="Gene3D" id="1.10.630.10">
    <property type="entry name" value="Cytochrome P450"/>
    <property type="match status" value="1"/>
</dbReference>
<dbReference type="InterPro" id="IPR036396">
    <property type="entry name" value="Cyt_P450_sf"/>
</dbReference>
<dbReference type="PANTHER" id="PTHR24293:SF0">
    <property type="entry name" value="CYP46A1 PROTEIN-RELATED"/>
    <property type="match status" value="1"/>
</dbReference>
<organism evidence="4 5">
    <name type="scientific">Pinctada imbricata</name>
    <name type="common">Atlantic pearl-oyster</name>
    <name type="synonym">Pinctada martensii</name>
    <dbReference type="NCBI Taxonomy" id="66713"/>
    <lineage>
        <taxon>Eukaryota</taxon>
        <taxon>Metazoa</taxon>
        <taxon>Spiralia</taxon>
        <taxon>Lophotrochozoa</taxon>
        <taxon>Mollusca</taxon>
        <taxon>Bivalvia</taxon>
        <taxon>Autobranchia</taxon>
        <taxon>Pteriomorphia</taxon>
        <taxon>Pterioida</taxon>
        <taxon>Pterioidea</taxon>
        <taxon>Pteriidae</taxon>
        <taxon>Pinctada</taxon>
    </lineage>
</organism>
<dbReference type="PANTHER" id="PTHR24293">
    <property type="entry name" value="CYTOCHROME P450 FAMILY 46 SUBFAMILY A"/>
    <property type="match status" value="1"/>
</dbReference>
<keyword evidence="3" id="KW-0560">Oxidoreductase</keyword>
<dbReference type="Pfam" id="PF00067">
    <property type="entry name" value="p450"/>
    <property type="match status" value="1"/>
</dbReference>
<keyword evidence="5" id="KW-1185">Reference proteome</keyword>
<dbReference type="GO" id="GO:0020037">
    <property type="term" value="F:heme binding"/>
    <property type="evidence" value="ECO:0007669"/>
    <property type="project" value="InterPro"/>
</dbReference>
<keyword evidence="3" id="KW-0503">Monooxygenase</keyword>
<evidence type="ECO:0000313" key="5">
    <source>
        <dbReference type="Proteomes" id="UP001186944"/>
    </source>
</evidence>
<dbReference type="InterPro" id="IPR039983">
    <property type="entry name" value="CYP46A1"/>
</dbReference>
<protein>
    <submittedName>
        <fullName evidence="4">Uncharacterized protein</fullName>
    </submittedName>
</protein>
<comment type="caution">
    <text evidence="4">The sequence shown here is derived from an EMBL/GenBank/DDBJ whole genome shotgun (WGS) entry which is preliminary data.</text>
</comment>